<evidence type="ECO:0000313" key="1">
    <source>
        <dbReference type="EMBL" id="EGD59328.1"/>
    </source>
</evidence>
<sequence>MNDHRIPLTQADYQAINASLSEIKCRLSDAGDLLAAMHIDHALQCLDPENPLNPQAAAQA</sequence>
<name>F1Z8S9_9SPHN</name>
<dbReference type="RefSeq" id="WP_008065143.1">
    <property type="nucleotide sequence ID" value="NZ_AQWK01000001.1"/>
</dbReference>
<dbReference type="InParanoid" id="F1Z8S9"/>
<keyword evidence="2" id="KW-1185">Reference proteome</keyword>
<reference evidence="1 2" key="1">
    <citation type="journal article" date="2012" name="J. Bacteriol.">
        <title>Draft Genome Sequence of Novosphingobium nitrogenifigens Y88T.</title>
        <authorList>
            <person name="Strabala T.J."/>
            <person name="Macdonald L."/>
            <person name="Liu V."/>
            <person name="Smit A.M."/>
        </authorList>
    </citation>
    <scope>NUCLEOTIDE SEQUENCE [LARGE SCALE GENOMIC DNA]</scope>
    <source>
        <strain evidence="1 2">DSM 19370</strain>
    </source>
</reference>
<protein>
    <submittedName>
        <fullName evidence="1">Uncharacterized protein</fullName>
    </submittedName>
</protein>
<evidence type="ECO:0000313" key="2">
    <source>
        <dbReference type="Proteomes" id="UP000004728"/>
    </source>
</evidence>
<dbReference type="EMBL" id="AEWJ01000037">
    <property type="protein sequence ID" value="EGD59328.1"/>
    <property type="molecule type" value="Genomic_DNA"/>
</dbReference>
<dbReference type="AlphaFoldDB" id="F1Z8S9"/>
<dbReference type="HOGENOM" id="CLU_2937025_0_0_5"/>
<dbReference type="OrthoDB" id="7508960at2"/>
<gene>
    <name evidence="1" type="ORF">Y88_1390</name>
</gene>
<organism evidence="1 2">
    <name type="scientific">Novosphingobium nitrogenifigens DSM 19370</name>
    <dbReference type="NCBI Taxonomy" id="983920"/>
    <lineage>
        <taxon>Bacteria</taxon>
        <taxon>Pseudomonadati</taxon>
        <taxon>Pseudomonadota</taxon>
        <taxon>Alphaproteobacteria</taxon>
        <taxon>Sphingomonadales</taxon>
        <taxon>Sphingomonadaceae</taxon>
        <taxon>Novosphingobium</taxon>
    </lineage>
</organism>
<comment type="caution">
    <text evidence="1">The sequence shown here is derived from an EMBL/GenBank/DDBJ whole genome shotgun (WGS) entry which is preliminary data.</text>
</comment>
<dbReference type="Proteomes" id="UP000004728">
    <property type="component" value="Unassembled WGS sequence"/>
</dbReference>
<accession>F1Z8S9</accession>
<proteinExistence type="predicted"/>